<dbReference type="InterPro" id="IPR003439">
    <property type="entry name" value="ABC_transporter-like_ATP-bd"/>
</dbReference>
<evidence type="ECO:0000313" key="8">
    <source>
        <dbReference type="Proteomes" id="UP000075766"/>
    </source>
</evidence>
<dbReference type="PROSITE" id="PS50893">
    <property type="entry name" value="ABC_TRANSPORTER_2"/>
    <property type="match status" value="1"/>
</dbReference>
<evidence type="ECO:0000313" key="7">
    <source>
        <dbReference type="EMBL" id="TCW39670.1"/>
    </source>
</evidence>
<evidence type="ECO:0000256" key="2">
    <source>
        <dbReference type="ARBA" id="ARBA00022448"/>
    </source>
</evidence>
<dbReference type="InterPro" id="IPR003593">
    <property type="entry name" value="AAA+_ATPase"/>
</dbReference>
<keyword evidence="3" id="KW-0547">Nucleotide-binding</keyword>
<comment type="caution">
    <text evidence="7">The sequence shown here is derived from an EMBL/GenBank/DDBJ whole genome shotgun (WGS) entry which is preliminary data.</text>
</comment>
<dbReference type="Pfam" id="PF00005">
    <property type="entry name" value="ABC_tran"/>
    <property type="match status" value="1"/>
</dbReference>
<dbReference type="Proteomes" id="UP000295247">
    <property type="component" value="Unassembled WGS sequence"/>
</dbReference>
<dbReference type="CDD" id="cd10147">
    <property type="entry name" value="Wzt_C-like"/>
    <property type="match status" value="1"/>
</dbReference>
<evidence type="ECO:0000256" key="4">
    <source>
        <dbReference type="ARBA" id="ARBA00022840"/>
    </source>
</evidence>
<dbReference type="EMBL" id="LSYU01000048">
    <property type="protein sequence ID" value="KXX64670.1"/>
    <property type="molecule type" value="Genomic_DNA"/>
</dbReference>
<dbReference type="RefSeq" id="WP_062274950.1">
    <property type="nucleotide sequence ID" value="NZ_LSYU01000048.1"/>
</dbReference>
<dbReference type="PANTHER" id="PTHR46743">
    <property type="entry name" value="TEICHOIC ACIDS EXPORT ATP-BINDING PROTEIN TAGH"/>
    <property type="match status" value="1"/>
</dbReference>
<dbReference type="InterPro" id="IPR050683">
    <property type="entry name" value="Bact_Polysacc_Export_ATP-bd"/>
</dbReference>
<dbReference type="InterPro" id="IPR015860">
    <property type="entry name" value="ABC_transpr_TagH-like"/>
</dbReference>
<dbReference type="InterPro" id="IPR027417">
    <property type="entry name" value="P-loop_NTPase"/>
</dbReference>
<name>A0A4V6P4U9_MARGR</name>
<dbReference type="Proteomes" id="UP000075766">
    <property type="component" value="Unassembled WGS sequence"/>
</dbReference>
<keyword evidence="2" id="KW-0813">Transport</keyword>
<dbReference type="PANTHER" id="PTHR46743:SF2">
    <property type="entry name" value="TEICHOIC ACIDS EXPORT ATP-BINDING PROTEIN TAGH"/>
    <property type="match status" value="1"/>
</dbReference>
<accession>A0A4V6P4U9</accession>
<evidence type="ECO:0000256" key="1">
    <source>
        <dbReference type="ARBA" id="ARBA00005417"/>
    </source>
</evidence>
<reference evidence="6 8" key="1">
    <citation type="submission" date="2016-02" db="EMBL/GenBank/DDBJ databases">
        <title>Genome sequence of Marichromatium gracile YL-28, a purple sulfur bacterium.</title>
        <authorList>
            <person name="Zhao C."/>
            <person name="Hong X."/>
            <person name="Chen S."/>
            <person name="Yang S."/>
        </authorList>
    </citation>
    <scope>NUCLEOTIDE SEQUENCE [LARGE SCALE GENOMIC DNA]</scope>
    <source>
        <strain evidence="6 8">YL28</strain>
    </source>
</reference>
<keyword evidence="4 7" id="KW-0067">ATP-binding</keyword>
<evidence type="ECO:0000256" key="3">
    <source>
        <dbReference type="ARBA" id="ARBA00022741"/>
    </source>
</evidence>
<dbReference type="SUPFAM" id="SSF52540">
    <property type="entry name" value="P-loop containing nucleoside triphosphate hydrolases"/>
    <property type="match status" value="1"/>
</dbReference>
<comment type="similarity">
    <text evidence="1">Belongs to the ABC transporter superfamily.</text>
</comment>
<dbReference type="GO" id="GO:0016020">
    <property type="term" value="C:membrane"/>
    <property type="evidence" value="ECO:0007669"/>
    <property type="project" value="InterPro"/>
</dbReference>
<dbReference type="Gene3D" id="2.70.50.60">
    <property type="entry name" value="abc- transporter (atp binding component) like domain"/>
    <property type="match status" value="1"/>
</dbReference>
<dbReference type="EMBL" id="SMDC01000001">
    <property type="protein sequence ID" value="TCW39670.1"/>
    <property type="molecule type" value="Genomic_DNA"/>
</dbReference>
<dbReference type="Gene3D" id="3.40.50.300">
    <property type="entry name" value="P-loop containing nucleotide triphosphate hydrolases"/>
    <property type="match status" value="1"/>
</dbReference>
<dbReference type="CDD" id="cd03220">
    <property type="entry name" value="ABC_KpsT_Wzt"/>
    <property type="match status" value="1"/>
</dbReference>
<gene>
    <name evidence="6" type="ORF">AY586_12740</name>
    <name evidence="7" type="ORF">EDC29_10182</name>
</gene>
<keyword evidence="8" id="KW-1185">Reference proteome</keyword>
<reference evidence="7 9" key="2">
    <citation type="submission" date="2019-03" db="EMBL/GenBank/DDBJ databases">
        <title>Genomic Encyclopedia of Type Strains, Phase IV (KMG-IV): sequencing the most valuable type-strain genomes for metagenomic binning, comparative biology and taxonomic classification.</title>
        <authorList>
            <person name="Goeker M."/>
        </authorList>
    </citation>
    <scope>NUCLEOTIDE SEQUENCE [LARGE SCALE GENOMIC DNA]</scope>
    <source>
        <strain evidence="7 9">DSM 203</strain>
    </source>
</reference>
<protein>
    <submittedName>
        <fullName evidence="6">ABC transporter</fullName>
    </submittedName>
    <submittedName>
        <fullName evidence="7">Lipopolysaccharide transport system ATP-binding protein</fullName>
    </submittedName>
</protein>
<dbReference type="GO" id="GO:0005524">
    <property type="term" value="F:ATP binding"/>
    <property type="evidence" value="ECO:0007669"/>
    <property type="project" value="UniProtKB-KW"/>
</dbReference>
<sequence length="448" mass="49524">MSSEPMMIRAEGLGKCYRVYERPEDRLKQSVVARWRGLRGQPPPQYYREFWALREVSLELRRGETLGVIGRNGSGKSTLLQMLCGTLAPTTGRVETGGRIAALLELGAGFNPEFTGRENVYLNGSVLGLTQAEVDARFERIAAFADIGAFIDQPVKTYSSGMYVRLAFAVAVNVDADVLVVDEALAVGDMYFQAKCMAHIQRLIDDGVSLLFVSHDVGAVKSVCQRALYLDRGQPVALGETAGVVEAYYSARVQAERAARPAPEAASPELPAQDLFDPADLEAQAEFARRADFQRIRNGQAEFLDVRLTDLDGQPLECVEFGQTVVLRMLFRANQAIALAGMAYHVRDRTGYDIIYSDTEIESRPITDLRAGQVVQTDWRFTVRLREGDYSIAAMLSIPENLEIAQVDVCDFVPIALAFKVVRGETLPLHAACHWQNEVAHRTLEGEA</sequence>
<dbReference type="AlphaFoldDB" id="A0A4V6P4U9"/>
<dbReference type="GO" id="GO:0016887">
    <property type="term" value="F:ATP hydrolysis activity"/>
    <property type="evidence" value="ECO:0007669"/>
    <property type="project" value="InterPro"/>
</dbReference>
<dbReference type="Pfam" id="PF14524">
    <property type="entry name" value="Wzt_C"/>
    <property type="match status" value="1"/>
</dbReference>
<proteinExistence type="inferred from homology"/>
<evidence type="ECO:0000259" key="5">
    <source>
        <dbReference type="PROSITE" id="PS50893"/>
    </source>
</evidence>
<dbReference type="InterPro" id="IPR029439">
    <property type="entry name" value="Wzt_C"/>
</dbReference>
<evidence type="ECO:0000313" key="6">
    <source>
        <dbReference type="EMBL" id="KXX64670.1"/>
    </source>
</evidence>
<dbReference type="GO" id="GO:0140359">
    <property type="term" value="F:ABC-type transporter activity"/>
    <property type="evidence" value="ECO:0007669"/>
    <property type="project" value="InterPro"/>
</dbReference>
<organism evidence="7 9">
    <name type="scientific">Marichromatium gracile</name>
    <name type="common">Chromatium gracile</name>
    <dbReference type="NCBI Taxonomy" id="1048"/>
    <lineage>
        <taxon>Bacteria</taxon>
        <taxon>Pseudomonadati</taxon>
        <taxon>Pseudomonadota</taxon>
        <taxon>Gammaproteobacteria</taxon>
        <taxon>Chromatiales</taxon>
        <taxon>Chromatiaceae</taxon>
        <taxon>Marichromatium</taxon>
    </lineage>
</organism>
<evidence type="ECO:0000313" key="9">
    <source>
        <dbReference type="Proteomes" id="UP000295247"/>
    </source>
</evidence>
<dbReference type="SMART" id="SM00382">
    <property type="entry name" value="AAA"/>
    <property type="match status" value="1"/>
</dbReference>
<feature type="domain" description="ABC transporter" evidence="5">
    <location>
        <begin position="38"/>
        <end position="257"/>
    </location>
</feature>